<comment type="caution">
    <text evidence="4">The sequence shown here is derived from an EMBL/GenBank/DDBJ whole genome shotgun (WGS) entry which is preliminary data.</text>
</comment>
<dbReference type="EMBL" id="JAVYII010000001">
    <property type="protein sequence ID" value="MDT9592157.1"/>
    <property type="molecule type" value="Genomic_DNA"/>
</dbReference>
<dbReference type="EC" id="2.8.3.-" evidence="4"/>
<evidence type="ECO:0000256" key="2">
    <source>
        <dbReference type="ARBA" id="ARBA00022679"/>
    </source>
</evidence>
<sequence length="861" mass="93909">MTEPTGTTEPTRTSGSAALADVRVVEIGDHQGEYCGLVLAGLGADVVKVEPVGGSASRRFGPFVDDEPHPERSLHFWAYNRGKRSVVLDLATDAGLAEYRALVAGADVVVDSTPLGELDALGLGSAQLRTEHPHLVYARLTPFGEDGPQKDFRASDLVHLAYGGVVMNNGYDPDPRSRYETPPIAPQLNHSYAIAGEQLAFTVVAALTTRGRTGRGQHLSCAIHEAVAKNTEGDLMSWVALRTPFHRQTCRHSAPSVSRHRSIFSTKDGRWYLAMTRNAKLLGPFLDEWGIGGRITDGSEEKEQDSRVLPGMEGGSASNMDVVEQTMRRYMYDTVPWREAQQAGLMWVPVRKPHESADDEHWKQRGTYTEVAHPELGRSFPYPTSKWVTDGSRWITGRRAPLLDEDRAAVLGQPRPRPVVTTRPVTGPERLTPAGTPFPLQGVRVLDFTWMLASAGATRFLAALGADVIKVEWHKNLDPRRGGAPVGGREAREAATGPVPSRWPADQGGPVGAQYNNKNPGKRGLSLNVKHPEGLALAKRLMAESDIVAEGFSPGVMESWGLTYDVMREINPRMIYAKQSGMGSQGVYGRFRTVGPVAQAFSGLSHMSGLPEPYAPAGWGYSYLDWYGAYSFALAILAAVYRRDRTGEGEWIDASQSEVGLYLTALPLLDHAVNGREFERVGNRSPYGTAAPEGIYRCAGDDRWIAITCATDDDFARLAKEAGHPEWLERPELATLEARQAHRAELDALVEAWTSECEAFALMERLQGAGVAAGVAQTAADRYDRDPQLRHLNWLTELEATNFGRWPVAAPSVHLSETPQHIGGPVGRAAAAYGEHNYEVYSELLGLSTDEVDGLAARGIV</sequence>
<feature type="compositionally biased region" description="Basic and acidic residues" evidence="3">
    <location>
        <begin position="297"/>
        <end position="306"/>
    </location>
</feature>
<dbReference type="PANTHER" id="PTHR48228:SF6">
    <property type="entry name" value="L-CARNITINE COA-TRANSFERASE"/>
    <property type="match status" value="1"/>
</dbReference>
<evidence type="ECO:0000313" key="5">
    <source>
        <dbReference type="Proteomes" id="UP001268542"/>
    </source>
</evidence>
<accession>A0ABU3PSE7</accession>
<reference evidence="4 5" key="1">
    <citation type="submission" date="2023-08" db="EMBL/GenBank/DDBJ databases">
        <title>Nocardioides seae sp. nov., a bacterium isolated from a soil.</title>
        <authorList>
            <person name="Wang X."/>
        </authorList>
    </citation>
    <scope>NUCLEOTIDE SEQUENCE [LARGE SCALE GENOMIC DNA]</scope>
    <source>
        <strain evidence="4 5">YZH12</strain>
    </source>
</reference>
<evidence type="ECO:0000256" key="1">
    <source>
        <dbReference type="ARBA" id="ARBA00008383"/>
    </source>
</evidence>
<keyword evidence="2 4" id="KW-0808">Transferase</keyword>
<dbReference type="Gene3D" id="3.30.1540.10">
    <property type="entry name" value="formyl-coa transferase, domain 3"/>
    <property type="match status" value="2"/>
</dbReference>
<evidence type="ECO:0000313" key="4">
    <source>
        <dbReference type="EMBL" id="MDT9592157.1"/>
    </source>
</evidence>
<keyword evidence="5" id="KW-1185">Reference proteome</keyword>
<comment type="similarity">
    <text evidence="1">Belongs to the CoA-transferase III family.</text>
</comment>
<evidence type="ECO:0000256" key="3">
    <source>
        <dbReference type="SAM" id="MobiDB-lite"/>
    </source>
</evidence>
<proteinExistence type="inferred from homology"/>
<dbReference type="InterPro" id="IPR003673">
    <property type="entry name" value="CoA-Trfase_fam_III"/>
</dbReference>
<dbReference type="InterPro" id="IPR044855">
    <property type="entry name" value="CoA-Trfase_III_dom3_sf"/>
</dbReference>
<feature type="region of interest" description="Disordered" evidence="3">
    <location>
        <begin position="479"/>
        <end position="509"/>
    </location>
</feature>
<dbReference type="Gene3D" id="3.40.50.10540">
    <property type="entry name" value="Crotonobetainyl-coa:carnitine coa-transferase, domain 1"/>
    <property type="match status" value="2"/>
</dbReference>
<dbReference type="Pfam" id="PF02515">
    <property type="entry name" value="CoA_transf_3"/>
    <property type="match status" value="2"/>
</dbReference>
<dbReference type="RefSeq" id="WP_315731402.1">
    <property type="nucleotide sequence ID" value="NZ_JAVYII010000001.1"/>
</dbReference>
<feature type="region of interest" description="Disordered" evidence="3">
    <location>
        <begin position="296"/>
        <end position="318"/>
    </location>
</feature>
<name>A0ABU3PSE7_9ACTN</name>
<dbReference type="InterPro" id="IPR023606">
    <property type="entry name" value="CoA-Trfase_III_dom_1_sf"/>
</dbReference>
<dbReference type="Proteomes" id="UP001268542">
    <property type="component" value="Unassembled WGS sequence"/>
</dbReference>
<dbReference type="GO" id="GO:0016740">
    <property type="term" value="F:transferase activity"/>
    <property type="evidence" value="ECO:0007669"/>
    <property type="project" value="UniProtKB-KW"/>
</dbReference>
<dbReference type="PANTHER" id="PTHR48228">
    <property type="entry name" value="SUCCINYL-COA--D-CITRAMALATE COA-TRANSFERASE"/>
    <property type="match status" value="1"/>
</dbReference>
<protein>
    <submittedName>
        <fullName evidence="4">CoA transferase</fullName>
        <ecNumber evidence="4">2.8.3.-</ecNumber>
    </submittedName>
</protein>
<dbReference type="SUPFAM" id="SSF89796">
    <property type="entry name" value="CoA-transferase family III (CaiB/BaiF)"/>
    <property type="match status" value="2"/>
</dbReference>
<gene>
    <name evidence="4" type="ORF">RDV89_03715</name>
</gene>
<organism evidence="4 5">
    <name type="scientific">Nocardioides imazamoxiresistens</name>
    <dbReference type="NCBI Taxonomy" id="3231893"/>
    <lineage>
        <taxon>Bacteria</taxon>
        <taxon>Bacillati</taxon>
        <taxon>Actinomycetota</taxon>
        <taxon>Actinomycetes</taxon>
        <taxon>Propionibacteriales</taxon>
        <taxon>Nocardioidaceae</taxon>
        <taxon>Nocardioides</taxon>
    </lineage>
</organism>
<dbReference type="InterPro" id="IPR050509">
    <property type="entry name" value="CoA-transferase_III"/>
</dbReference>